<feature type="compositionally biased region" description="Low complexity" evidence="1">
    <location>
        <begin position="279"/>
        <end position="291"/>
    </location>
</feature>
<evidence type="ECO:0000313" key="2">
    <source>
        <dbReference type="EMBL" id="KAF8906993.1"/>
    </source>
</evidence>
<dbReference type="AlphaFoldDB" id="A0A9P5NSD8"/>
<dbReference type="OrthoDB" id="3892913at2759"/>
<accession>A0A9P5NSD8</accession>
<feature type="compositionally biased region" description="Polar residues" evidence="1">
    <location>
        <begin position="120"/>
        <end position="129"/>
    </location>
</feature>
<feature type="compositionally biased region" description="Basic and acidic residues" evidence="1">
    <location>
        <begin position="215"/>
        <end position="226"/>
    </location>
</feature>
<organism evidence="2 3">
    <name type="scientific">Gymnopilus junonius</name>
    <name type="common">Spectacular rustgill mushroom</name>
    <name type="synonym">Gymnopilus spectabilis subsp. junonius</name>
    <dbReference type="NCBI Taxonomy" id="109634"/>
    <lineage>
        <taxon>Eukaryota</taxon>
        <taxon>Fungi</taxon>
        <taxon>Dikarya</taxon>
        <taxon>Basidiomycota</taxon>
        <taxon>Agaricomycotina</taxon>
        <taxon>Agaricomycetes</taxon>
        <taxon>Agaricomycetidae</taxon>
        <taxon>Agaricales</taxon>
        <taxon>Agaricineae</taxon>
        <taxon>Hymenogastraceae</taxon>
        <taxon>Gymnopilus</taxon>
    </lineage>
</organism>
<gene>
    <name evidence="2" type="ORF">CPB84DRAFT_1769163</name>
</gene>
<feature type="compositionally biased region" description="Basic and acidic residues" evidence="1">
    <location>
        <begin position="197"/>
        <end position="207"/>
    </location>
</feature>
<name>A0A9P5NSD8_GYMJU</name>
<feature type="compositionally biased region" description="Polar residues" evidence="1">
    <location>
        <begin position="61"/>
        <end position="78"/>
    </location>
</feature>
<dbReference type="EMBL" id="JADNYJ010000016">
    <property type="protein sequence ID" value="KAF8906993.1"/>
    <property type="molecule type" value="Genomic_DNA"/>
</dbReference>
<proteinExistence type="predicted"/>
<dbReference type="PRINTS" id="PR00929">
    <property type="entry name" value="ATHOOK"/>
</dbReference>
<dbReference type="SMART" id="SM00384">
    <property type="entry name" value="AT_hook"/>
    <property type="match status" value="5"/>
</dbReference>
<dbReference type="InterPro" id="IPR017956">
    <property type="entry name" value="AT_hook_DNA-bd_motif"/>
</dbReference>
<evidence type="ECO:0000313" key="3">
    <source>
        <dbReference type="Proteomes" id="UP000724874"/>
    </source>
</evidence>
<dbReference type="GO" id="GO:0003677">
    <property type="term" value="F:DNA binding"/>
    <property type="evidence" value="ECO:0007669"/>
    <property type="project" value="InterPro"/>
</dbReference>
<evidence type="ECO:0000256" key="1">
    <source>
        <dbReference type="SAM" id="MobiDB-lite"/>
    </source>
</evidence>
<feature type="region of interest" description="Disordered" evidence="1">
    <location>
        <begin position="60"/>
        <end position="254"/>
    </location>
</feature>
<protein>
    <submittedName>
        <fullName evidence="2">Uncharacterized protein</fullName>
    </submittedName>
</protein>
<dbReference type="Proteomes" id="UP000724874">
    <property type="component" value="Unassembled WGS sequence"/>
</dbReference>
<comment type="caution">
    <text evidence="2">The sequence shown here is derived from an EMBL/GenBank/DDBJ whole genome shotgun (WGS) entry which is preliminary data.</text>
</comment>
<reference evidence="2" key="1">
    <citation type="submission" date="2020-11" db="EMBL/GenBank/DDBJ databases">
        <authorList>
            <consortium name="DOE Joint Genome Institute"/>
            <person name="Ahrendt S."/>
            <person name="Riley R."/>
            <person name="Andreopoulos W."/>
            <person name="LaButti K."/>
            <person name="Pangilinan J."/>
            <person name="Ruiz-duenas F.J."/>
            <person name="Barrasa J.M."/>
            <person name="Sanchez-Garcia M."/>
            <person name="Camarero S."/>
            <person name="Miyauchi S."/>
            <person name="Serrano A."/>
            <person name="Linde D."/>
            <person name="Babiker R."/>
            <person name="Drula E."/>
            <person name="Ayuso-Fernandez I."/>
            <person name="Pacheco R."/>
            <person name="Padilla G."/>
            <person name="Ferreira P."/>
            <person name="Barriuso J."/>
            <person name="Kellner H."/>
            <person name="Castanera R."/>
            <person name="Alfaro M."/>
            <person name="Ramirez L."/>
            <person name="Pisabarro A.G."/>
            <person name="Kuo A."/>
            <person name="Tritt A."/>
            <person name="Lipzen A."/>
            <person name="He G."/>
            <person name="Yan M."/>
            <person name="Ng V."/>
            <person name="Cullen D."/>
            <person name="Martin F."/>
            <person name="Rosso M.-N."/>
            <person name="Henrissat B."/>
            <person name="Hibbett D."/>
            <person name="Martinez A.T."/>
            <person name="Grigoriev I.V."/>
        </authorList>
    </citation>
    <scope>NUCLEOTIDE SEQUENCE</scope>
    <source>
        <strain evidence="2">AH 44721</strain>
    </source>
</reference>
<feature type="region of interest" description="Disordered" evidence="1">
    <location>
        <begin position="272"/>
        <end position="298"/>
    </location>
</feature>
<sequence>MAKPQFPWELLKAECLRLVCSQLVQASEEGGSYQGAFRKDDMIEFLHDVEGRGLETAVKNMEQTQTPRKTATSQAQTSPKRKSSRLEEENEGEENEGPNYNTRFKGSKRVKLTQEDREPASTSKPTTPRKSGRPKKSAQVASEGEPLSARTRARPRKSTEKSTTSSTAKRGRGRPTKSSEDVESSTPAKRGKGRPKKSAETVGGDKDAAEDEEKEDQKDGQQENFKRGRGRPKKSAEDVPTSKPPASRGRQVLVGVVLESRKDLLLQANNISLADNADGDAGPSGAAPEGSEGADGEEEIAVAAAVDLNGFVGGEAASATDSSIKENDPNDMIFISVNETEIHVDVDADAEGDDDVAL</sequence>
<keyword evidence="3" id="KW-1185">Reference proteome</keyword>